<dbReference type="GO" id="GO:0007186">
    <property type="term" value="P:G protein-coupled receptor signaling pathway"/>
    <property type="evidence" value="ECO:0007669"/>
    <property type="project" value="TreeGrafter"/>
</dbReference>
<keyword evidence="3" id="KW-1185">Reference proteome</keyword>
<feature type="domain" description="Regulator of G protein signalling-like" evidence="1">
    <location>
        <begin position="40"/>
        <end position="170"/>
    </location>
</feature>
<dbReference type="EMBL" id="UYRV01016074">
    <property type="protein sequence ID" value="VDK61603.1"/>
    <property type="molecule type" value="Genomic_DNA"/>
</dbReference>
<dbReference type="Proteomes" id="UP000271889">
    <property type="component" value="Unassembled WGS sequence"/>
</dbReference>
<evidence type="ECO:0000313" key="3">
    <source>
        <dbReference type="Proteomes" id="UP000271889"/>
    </source>
</evidence>
<proteinExistence type="predicted"/>
<name>A0A3P6RYY1_CYLGO</name>
<reference evidence="2 3" key="1">
    <citation type="submission" date="2018-11" db="EMBL/GenBank/DDBJ databases">
        <authorList>
            <consortium name="Pathogen Informatics"/>
        </authorList>
    </citation>
    <scope>NUCLEOTIDE SEQUENCE [LARGE SCALE GENOMIC DNA]</scope>
</reference>
<gene>
    <name evidence="2" type="ORF">CGOC_LOCUS5338</name>
</gene>
<evidence type="ECO:0000313" key="2">
    <source>
        <dbReference type="EMBL" id="VDK61603.1"/>
    </source>
</evidence>
<dbReference type="GO" id="GO:0005085">
    <property type="term" value="F:guanyl-nucleotide exchange factor activity"/>
    <property type="evidence" value="ECO:0007669"/>
    <property type="project" value="InterPro"/>
</dbReference>
<sequence>MKSLKLGQTYVRNQRPGPAYVLIYHNFVDFSLQFQVDTHGPFSNLAELKTHPAHLAVFINYLLSIDSPNSLFFYVITDAFQCAQGSPKDFRRWAFEIFTTFVIPNSPLVIPNSDQSIIQPIDKILATTSEQICEGDVDILKRVFVPGRQRAVADINEHMANFRQKRQLGRRYLSSK</sequence>
<dbReference type="GO" id="GO:0001664">
    <property type="term" value="F:G protein-coupled receptor binding"/>
    <property type="evidence" value="ECO:0007669"/>
    <property type="project" value="TreeGrafter"/>
</dbReference>
<dbReference type="OrthoDB" id="2272012at2759"/>
<dbReference type="GO" id="GO:0005737">
    <property type="term" value="C:cytoplasm"/>
    <property type="evidence" value="ECO:0007669"/>
    <property type="project" value="InterPro"/>
</dbReference>
<dbReference type="SUPFAM" id="SSF48097">
    <property type="entry name" value="Regulator of G-protein signaling, RGS"/>
    <property type="match status" value="1"/>
</dbReference>
<dbReference type="InterPro" id="IPR015212">
    <property type="entry name" value="RGS-like_dom"/>
</dbReference>
<evidence type="ECO:0000259" key="1">
    <source>
        <dbReference type="Pfam" id="PF09128"/>
    </source>
</evidence>
<dbReference type="Gene3D" id="1.10.167.10">
    <property type="entry name" value="Regulator of G-protein Signalling 4, domain 2"/>
    <property type="match status" value="1"/>
</dbReference>
<dbReference type="PANTHER" id="PTHR45872:SF2">
    <property type="entry name" value="RHO GUANINE NUCLEOTIDE EXCHANGE FACTOR 2, ISOFORM D"/>
    <property type="match status" value="1"/>
</dbReference>
<organism evidence="2 3">
    <name type="scientific">Cylicostephanus goldi</name>
    <name type="common">Nematode worm</name>
    <dbReference type="NCBI Taxonomy" id="71465"/>
    <lineage>
        <taxon>Eukaryota</taxon>
        <taxon>Metazoa</taxon>
        <taxon>Ecdysozoa</taxon>
        <taxon>Nematoda</taxon>
        <taxon>Chromadorea</taxon>
        <taxon>Rhabditida</taxon>
        <taxon>Rhabditina</taxon>
        <taxon>Rhabditomorpha</taxon>
        <taxon>Strongyloidea</taxon>
        <taxon>Strongylidae</taxon>
        <taxon>Cylicostephanus</taxon>
    </lineage>
</organism>
<accession>A0A3P6RYY1</accession>
<dbReference type="Pfam" id="PF09128">
    <property type="entry name" value="RGS-like"/>
    <property type="match status" value="1"/>
</dbReference>
<dbReference type="PANTHER" id="PTHR45872">
    <property type="entry name" value="RHO GUANINE NUCLEOTIDE EXCHANGE FACTOR 2, ISOFORM D"/>
    <property type="match status" value="1"/>
</dbReference>
<dbReference type="InterPro" id="IPR044926">
    <property type="entry name" value="RGS_subdomain_2"/>
</dbReference>
<dbReference type="AlphaFoldDB" id="A0A3P6RYY1"/>
<protein>
    <recommendedName>
        <fullName evidence="1">Regulator of G protein signalling-like domain-containing protein</fullName>
    </recommendedName>
</protein>
<dbReference type="InterPro" id="IPR036305">
    <property type="entry name" value="RGS_sf"/>
</dbReference>